<reference evidence="1" key="1">
    <citation type="journal article" date="2019" name="Sci. Rep.">
        <title>Draft genome of Tanacetum cinerariifolium, the natural source of mosquito coil.</title>
        <authorList>
            <person name="Yamashiro T."/>
            <person name="Shiraishi A."/>
            <person name="Satake H."/>
            <person name="Nakayama K."/>
        </authorList>
    </citation>
    <scope>NUCLEOTIDE SEQUENCE</scope>
</reference>
<dbReference type="AlphaFoldDB" id="A0A6L2L378"/>
<protein>
    <submittedName>
        <fullName evidence="1">Ribonuclease H-like domain-containing protein</fullName>
    </submittedName>
</protein>
<gene>
    <name evidence="1" type="ORF">Tci_028301</name>
</gene>
<name>A0A6L2L378_TANCI</name>
<accession>A0A6L2L378</accession>
<proteinExistence type="predicted"/>
<sequence>MPPKPDLVYPSLDDFVDEYVSESVVEKPTIDSNDLKENGAPIIEDWVSKSEEEDEPKELKFNLFSVSQMCYKKNSVLFVDTACVVLSLDFKLTDESHVLLKVPRKDNMYNVDLKDVVPQGSLTCLFTKATSDESTLWHRRLGHGFAAVLAVLVTGTSQSRQHGKSELNHKDNA</sequence>
<dbReference type="EMBL" id="BKCJ010003644">
    <property type="protein sequence ID" value="GEU56323.1"/>
    <property type="molecule type" value="Genomic_DNA"/>
</dbReference>
<organism evidence="1">
    <name type="scientific">Tanacetum cinerariifolium</name>
    <name type="common">Dalmatian daisy</name>
    <name type="synonym">Chrysanthemum cinerariifolium</name>
    <dbReference type="NCBI Taxonomy" id="118510"/>
    <lineage>
        <taxon>Eukaryota</taxon>
        <taxon>Viridiplantae</taxon>
        <taxon>Streptophyta</taxon>
        <taxon>Embryophyta</taxon>
        <taxon>Tracheophyta</taxon>
        <taxon>Spermatophyta</taxon>
        <taxon>Magnoliopsida</taxon>
        <taxon>eudicotyledons</taxon>
        <taxon>Gunneridae</taxon>
        <taxon>Pentapetalae</taxon>
        <taxon>asterids</taxon>
        <taxon>campanulids</taxon>
        <taxon>Asterales</taxon>
        <taxon>Asteraceae</taxon>
        <taxon>Asteroideae</taxon>
        <taxon>Anthemideae</taxon>
        <taxon>Anthemidinae</taxon>
        <taxon>Tanacetum</taxon>
    </lineage>
</organism>
<comment type="caution">
    <text evidence="1">The sequence shown here is derived from an EMBL/GenBank/DDBJ whole genome shotgun (WGS) entry which is preliminary data.</text>
</comment>
<evidence type="ECO:0000313" key="1">
    <source>
        <dbReference type="EMBL" id="GEU56323.1"/>
    </source>
</evidence>